<comment type="caution">
    <text evidence="3">The sequence shown here is derived from an EMBL/GenBank/DDBJ whole genome shotgun (WGS) entry which is preliminary data.</text>
</comment>
<dbReference type="InterPro" id="IPR025746">
    <property type="entry name" value="PilX_N_dom"/>
</dbReference>
<evidence type="ECO:0000259" key="1">
    <source>
        <dbReference type="Pfam" id="PF14341"/>
    </source>
</evidence>
<dbReference type="InterPro" id="IPR055729">
    <property type="entry name" value="DUF7305"/>
</dbReference>
<evidence type="ECO:0000259" key="2">
    <source>
        <dbReference type="Pfam" id="PF23981"/>
    </source>
</evidence>
<dbReference type="OrthoDB" id="2163447at2"/>
<organism evidence="3 4">
    <name type="scientific">Paraliobacillus quinghaiensis</name>
    <dbReference type="NCBI Taxonomy" id="470815"/>
    <lineage>
        <taxon>Bacteria</taxon>
        <taxon>Bacillati</taxon>
        <taxon>Bacillota</taxon>
        <taxon>Bacilli</taxon>
        <taxon>Bacillales</taxon>
        <taxon>Bacillaceae</taxon>
        <taxon>Paraliobacillus</taxon>
    </lineage>
</organism>
<evidence type="ECO:0008006" key="5">
    <source>
        <dbReference type="Google" id="ProtNLM"/>
    </source>
</evidence>
<sequence length="495" mass="53282">MQNQYKNMKKNEDGAILAIVMMALTVLSLLGLALATASYANIKLTTVDRDYQATYYIAEGGANQTYADIKRLVESSYENTHTEAAFFAEFNTQIDQRVNGVSISNFEESFTEKPRAEVKVEQITDGNPRSYQITSEGIIGKRTRTVIKPFQINWESGSAMDVPENAVAIIKNSISLKGSASLSGDVYIDSPKSETIVMKGGASINNGDVYVPENAVGKAIKTPNNFGGTIPEDKVNSTSILWDVYQEIIADFPTFPTYSIANDETIGGEYNRFNVIDDGNLNINSWQVSSYDYTLNLAKNLQFNRMTFGSNYTLDIITNNKDYNIVVKNLDLSNGHINIIGSGKVNIYVEDTFSIGSGSTINSSGNTNQVNIYYKGSKPVQISGGQSINGSIFVEKADIKLTGGGSFEGFLVSGGTSITYAGGTYSSAFVLAPYADVVLKGGAGVDGTIIANKLEGVGGVSATFNTIDLANFPFGTNSSPSAGDLIERQPTVELD</sequence>
<name>A0A917TL59_9BACI</name>
<dbReference type="RefSeq" id="WP_117156894.1">
    <property type="nucleotide sequence ID" value="NZ_BMLG01000003.1"/>
</dbReference>
<feature type="domain" description="DUF7305" evidence="2">
    <location>
        <begin position="307"/>
        <end position="418"/>
    </location>
</feature>
<evidence type="ECO:0000313" key="4">
    <source>
        <dbReference type="Proteomes" id="UP000618460"/>
    </source>
</evidence>
<protein>
    <recommendedName>
        <fullName evidence="5">Type 4 fimbrial biogenesis protein PilX N-terminal domain-containing protein</fullName>
    </recommendedName>
</protein>
<evidence type="ECO:0000313" key="3">
    <source>
        <dbReference type="EMBL" id="GGM27252.1"/>
    </source>
</evidence>
<gene>
    <name evidence="3" type="ORF">GCM10011351_11340</name>
</gene>
<feature type="domain" description="Type 4 fimbrial biogenesis protein PilX N-terminal" evidence="1">
    <location>
        <begin position="14"/>
        <end position="61"/>
    </location>
</feature>
<dbReference type="Pfam" id="PF23981">
    <property type="entry name" value="DUF7305"/>
    <property type="match status" value="1"/>
</dbReference>
<dbReference type="Proteomes" id="UP000618460">
    <property type="component" value="Unassembled WGS sequence"/>
</dbReference>
<keyword evidence="4" id="KW-1185">Reference proteome</keyword>
<reference evidence="3" key="1">
    <citation type="journal article" date="2014" name="Int. J. Syst. Evol. Microbiol.">
        <title>Complete genome sequence of Corynebacterium casei LMG S-19264T (=DSM 44701T), isolated from a smear-ripened cheese.</title>
        <authorList>
            <consortium name="US DOE Joint Genome Institute (JGI-PGF)"/>
            <person name="Walter F."/>
            <person name="Albersmeier A."/>
            <person name="Kalinowski J."/>
            <person name="Ruckert C."/>
        </authorList>
    </citation>
    <scope>NUCLEOTIDE SEQUENCE</scope>
    <source>
        <strain evidence="3">CGMCC 1.6333</strain>
    </source>
</reference>
<dbReference type="EMBL" id="BMLG01000003">
    <property type="protein sequence ID" value="GGM27252.1"/>
    <property type="molecule type" value="Genomic_DNA"/>
</dbReference>
<reference evidence="3" key="2">
    <citation type="submission" date="2020-09" db="EMBL/GenBank/DDBJ databases">
        <authorList>
            <person name="Sun Q."/>
            <person name="Zhou Y."/>
        </authorList>
    </citation>
    <scope>NUCLEOTIDE SEQUENCE</scope>
    <source>
        <strain evidence="3">CGMCC 1.6333</strain>
    </source>
</reference>
<dbReference type="Pfam" id="PF14341">
    <property type="entry name" value="PilX_N"/>
    <property type="match status" value="1"/>
</dbReference>
<proteinExistence type="predicted"/>
<dbReference type="AlphaFoldDB" id="A0A917TL59"/>
<accession>A0A917TL59</accession>